<dbReference type="EMBL" id="DS989888">
    <property type="protein sequence ID" value="EDX70586.1"/>
    <property type="molecule type" value="Genomic_DNA"/>
</dbReference>
<dbReference type="Pfam" id="PF20712">
    <property type="entry name" value="CyanoTRADDas_TM"/>
    <property type="match status" value="1"/>
</dbReference>
<name>B4W5E7_9CYAN</name>
<evidence type="ECO:0000313" key="4">
    <source>
        <dbReference type="Proteomes" id="UP000003835"/>
    </source>
</evidence>
<protein>
    <recommendedName>
        <fullName evidence="2">Cyanobacterial TRADD-N associated 2 transmembrane domain-containing protein</fullName>
    </recommendedName>
</protein>
<sequence>MNDNLTPNSDSTIELIIAQERLRQARQSFNLALMTTTTCILISFAGVGLVLLGKANEGTITATGGLASTGYCLKLSKDANDRLDKLKGRVR</sequence>
<evidence type="ECO:0000259" key="2">
    <source>
        <dbReference type="Pfam" id="PF20712"/>
    </source>
</evidence>
<feature type="transmembrane region" description="Helical" evidence="1">
    <location>
        <begin position="31"/>
        <end position="52"/>
    </location>
</feature>
<keyword evidence="1" id="KW-0812">Transmembrane</keyword>
<dbReference type="Proteomes" id="UP000003835">
    <property type="component" value="Unassembled WGS sequence"/>
</dbReference>
<reference evidence="3 4" key="1">
    <citation type="submission" date="2008-07" db="EMBL/GenBank/DDBJ databases">
        <authorList>
            <person name="Tandeau de Marsac N."/>
            <person name="Ferriera S."/>
            <person name="Johnson J."/>
            <person name="Kravitz S."/>
            <person name="Beeson K."/>
            <person name="Sutton G."/>
            <person name="Rogers Y.-H."/>
            <person name="Friedman R."/>
            <person name="Frazier M."/>
            <person name="Venter J.C."/>
        </authorList>
    </citation>
    <scope>NUCLEOTIDE SEQUENCE [LARGE SCALE GENOMIC DNA]</scope>
    <source>
        <strain evidence="3 4">PCC 7420</strain>
    </source>
</reference>
<keyword evidence="1" id="KW-1133">Transmembrane helix</keyword>
<evidence type="ECO:0000256" key="1">
    <source>
        <dbReference type="SAM" id="Phobius"/>
    </source>
</evidence>
<gene>
    <name evidence="3" type="ORF">MC7420_158</name>
</gene>
<proteinExistence type="predicted"/>
<dbReference type="RefSeq" id="WP_006106618.1">
    <property type="nucleotide sequence ID" value="NZ_DS989888.1"/>
</dbReference>
<dbReference type="InterPro" id="IPR048567">
    <property type="entry name" value="CyanoTRADDas_TM"/>
</dbReference>
<feature type="domain" description="Cyanobacterial TRADD-N associated 2 transmembrane" evidence="2">
    <location>
        <begin position="20"/>
        <end position="83"/>
    </location>
</feature>
<keyword evidence="4" id="KW-1185">Reference proteome</keyword>
<organism evidence="3 4">
    <name type="scientific">Coleofasciculus chthonoplastes PCC 7420</name>
    <dbReference type="NCBI Taxonomy" id="118168"/>
    <lineage>
        <taxon>Bacteria</taxon>
        <taxon>Bacillati</taxon>
        <taxon>Cyanobacteriota</taxon>
        <taxon>Cyanophyceae</taxon>
        <taxon>Coleofasciculales</taxon>
        <taxon>Coleofasciculaceae</taxon>
        <taxon>Coleofasciculus</taxon>
    </lineage>
</organism>
<dbReference type="HOGENOM" id="CLU_172629_0_0_3"/>
<evidence type="ECO:0000313" key="3">
    <source>
        <dbReference type="EMBL" id="EDX70586.1"/>
    </source>
</evidence>
<dbReference type="OrthoDB" id="518133at2"/>
<dbReference type="eggNOG" id="ENOG5033GXD">
    <property type="taxonomic scope" value="Bacteria"/>
</dbReference>
<dbReference type="AlphaFoldDB" id="B4W5E7"/>
<keyword evidence="1" id="KW-0472">Membrane</keyword>
<accession>B4W5E7</accession>